<dbReference type="OrthoDB" id="7872013at2"/>
<feature type="domain" description="Yip1" evidence="6">
    <location>
        <begin position="13"/>
        <end position="180"/>
    </location>
</feature>
<evidence type="ECO:0000256" key="2">
    <source>
        <dbReference type="ARBA" id="ARBA00022692"/>
    </source>
</evidence>
<dbReference type="GO" id="GO:0016020">
    <property type="term" value="C:membrane"/>
    <property type="evidence" value="ECO:0007669"/>
    <property type="project" value="UniProtKB-SubCell"/>
</dbReference>
<evidence type="ECO:0000256" key="1">
    <source>
        <dbReference type="ARBA" id="ARBA00004141"/>
    </source>
</evidence>
<proteinExistence type="predicted"/>
<sequence>MNSITLGNLAVMTLTNPAEAARHLLAFRPGREVLWLGFFLAVVLNGLVQFGFDYLMPVPDGFEAPPPEPIFMGLVRSGALILFSIAAFLLAGRLLGGVASFTEIMTLTIWLQYLQITAMFITLVLAIAMPFLMVLFLFATAIVSLYVTLHFLNEAHKFGTLWKSFGVIVLSALIALPFVLALTPSGPV</sequence>
<protein>
    <recommendedName>
        <fullName evidence="6">Yip1 domain-containing protein</fullName>
    </recommendedName>
</protein>
<comment type="subcellular location">
    <subcellularLocation>
        <location evidence="1">Membrane</location>
        <topology evidence="1">Multi-pass membrane protein</topology>
    </subcellularLocation>
</comment>
<feature type="transmembrane region" description="Helical" evidence="5">
    <location>
        <begin position="33"/>
        <end position="50"/>
    </location>
</feature>
<keyword evidence="4 5" id="KW-0472">Membrane</keyword>
<dbReference type="AlphaFoldDB" id="A0A0X3U1V2"/>
<name>A0A0X3U1V2_9RHOB</name>
<evidence type="ECO:0000256" key="4">
    <source>
        <dbReference type="ARBA" id="ARBA00023136"/>
    </source>
</evidence>
<feature type="transmembrane region" description="Helical" evidence="5">
    <location>
        <begin position="104"/>
        <end position="125"/>
    </location>
</feature>
<evidence type="ECO:0000313" key="8">
    <source>
        <dbReference type="Proteomes" id="UP000053690"/>
    </source>
</evidence>
<keyword evidence="3 5" id="KW-1133">Transmembrane helix</keyword>
<feature type="transmembrane region" description="Helical" evidence="5">
    <location>
        <begin position="131"/>
        <end position="152"/>
    </location>
</feature>
<dbReference type="STRING" id="1685378.AVO44_00785"/>
<reference evidence="8" key="1">
    <citation type="submission" date="2015-12" db="EMBL/GenBank/DDBJ databases">
        <authorList>
            <person name="Zhang G."/>
            <person name="Stingl U."/>
        </authorList>
    </citation>
    <scope>NUCLEOTIDE SEQUENCE [LARGE SCALE GENOMIC DNA]</scope>
    <source>
        <strain evidence="8">ZGT108</strain>
    </source>
</reference>
<evidence type="ECO:0000313" key="7">
    <source>
        <dbReference type="EMBL" id="KUJ81859.1"/>
    </source>
</evidence>
<dbReference type="Proteomes" id="UP000053690">
    <property type="component" value="Unassembled WGS sequence"/>
</dbReference>
<evidence type="ECO:0000256" key="3">
    <source>
        <dbReference type="ARBA" id="ARBA00022989"/>
    </source>
</evidence>
<feature type="transmembrane region" description="Helical" evidence="5">
    <location>
        <begin position="164"/>
        <end position="183"/>
    </location>
</feature>
<keyword evidence="2 5" id="KW-0812">Transmembrane</keyword>
<comment type="caution">
    <text evidence="7">The sequence shown here is derived from an EMBL/GenBank/DDBJ whole genome shotgun (WGS) entry which is preliminary data.</text>
</comment>
<dbReference type="InterPro" id="IPR006977">
    <property type="entry name" value="Yip1_dom"/>
</dbReference>
<organism evidence="7 8">
    <name type="scientific">Ruegeria profundi</name>
    <dbReference type="NCBI Taxonomy" id="1685378"/>
    <lineage>
        <taxon>Bacteria</taxon>
        <taxon>Pseudomonadati</taxon>
        <taxon>Pseudomonadota</taxon>
        <taxon>Alphaproteobacteria</taxon>
        <taxon>Rhodobacterales</taxon>
        <taxon>Roseobacteraceae</taxon>
        <taxon>Ruegeria</taxon>
    </lineage>
</organism>
<dbReference type="EMBL" id="LQBP01000001">
    <property type="protein sequence ID" value="KUJ81859.1"/>
    <property type="molecule type" value="Genomic_DNA"/>
</dbReference>
<accession>A0A0X3U1V2</accession>
<gene>
    <name evidence="7" type="ORF">AVO44_00785</name>
</gene>
<feature type="transmembrane region" description="Helical" evidence="5">
    <location>
        <begin position="70"/>
        <end position="92"/>
    </location>
</feature>
<dbReference type="RefSeq" id="WP_068331299.1">
    <property type="nucleotide sequence ID" value="NZ_JAIUZS010000001.1"/>
</dbReference>
<evidence type="ECO:0000256" key="5">
    <source>
        <dbReference type="SAM" id="Phobius"/>
    </source>
</evidence>
<evidence type="ECO:0000259" key="6">
    <source>
        <dbReference type="Pfam" id="PF04893"/>
    </source>
</evidence>
<keyword evidence="8" id="KW-1185">Reference proteome</keyword>
<dbReference type="Pfam" id="PF04893">
    <property type="entry name" value="Yip1"/>
    <property type="match status" value="1"/>
</dbReference>